<protein>
    <submittedName>
        <fullName evidence="4">GNAT family N-acetyltransferase</fullName>
    </submittedName>
</protein>
<dbReference type="SUPFAM" id="SSF55729">
    <property type="entry name" value="Acyl-CoA N-acyltransferases (Nat)"/>
    <property type="match status" value="1"/>
</dbReference>
<comment type="caution">
    <text evidence="4">The sequence shown here is derived from an EMBL/GenBank/DDBJ whole genome shotgun (WGS) entry which is preliminary data.</text>
</comment>
<dbReference type="GO" id="GO:0008080">
    <property type="term" value="F:N-acetyltransferase activity"/>
    <property type="evidence" value="ECO:0007669"/>
    <property type="project" value="TreeGrafter"/>
</dbReference>
<evidence type="ECO:0000259" key="3">
    <source>
        <dbReference type="PROSITE" id="PS51186"/>
    </source>
</evidence>
<name>A0AA92X5A3_9GAMM</name>
<dbReference type="Proteomes" id="UP000284338">
    <property type="component" value="Unassembled WGS sequence"/>
</dbReference>
<dbReference type="AlphaFoldDB" id="A0AA92X5A3"/>
<proteinExistence type="predicted"/>
<dbReference type="InterPro" id="IPR016181">
    <property type="entry name" value="Acyl_CoA_acyltransferase"/>
</dbReference>
<dbReference type="PANTHER" id="PTHR10545">
    <property type="entry name" value="DIAMINE N-ACETYLTRANSFERASE"/>
    <property type="match status" value="1"/>
</dbReference>
<dbReference type="CDD" id="cd04301">
    <property type="entry name" value="NAT_SF"/>
    <property type="match status" value="1"/>
</dbReference>
<dbReference type="RefSeq" id="WP_006316969.1">
    <property type="nucleotide sequence ID" value="NZ_QYYG01000001.1"/>
</dbReference>
<keyword evidence="1" id="KW-0808">Transferase</keyword>
<dbReference type="InterPro" id="IPR051016">
    <property type="entry name" value="Diverse_Substrate_AcTransf"/>
</dbReference>
<dbReference type="Gene3D" id="3.40.630.30">
    <property type="match status" value="1"/>
</dbReference>
<evidence type="ECO:0000313" key="5">
    <source>
        <dbReference type="Proteomes" id="UP000284338"/>
    </source>
</evidence>
<dbReference type="InterPro" id="IPR000182">
    <property type="entry name" value="GNAT_dom"/>
</dbReference>
<evidence type="ECO:0000313" key="4">
    <source>
        <dbReference type="EMBL" id="RJF57485.1"/>
    </source>
</evidence>
<keyword evidence="5" id="KW-1185">Reference proteome</keyword>
<keyword evidence="2" id="KW-0012">Acyltransferase</keyword>
<dbReference type="PROSITE" id="PS51186">
    <property type="entry name" value="GNAT"/>
    <property type="match status" value="1"/>
</dbReference>
<dbReference type="EMBL" id="QYYG01000001">
    <property type="protein sequence ID" value="RJF57485.1"/>
    <property type="molecule type" value="Genomic_DNA"/>
</dbReference>
<reference evidence="4 5" key="1">
    <citation type="submission" date="2018-09" db="EMBL/GenBank/DDBJ databases">
        <title>Draft genome of a novel serratia sp. strain with antifungal activity.</title>
        <authorList>
            <person name="Dichmann S.I."/>
            <person name="Park B.P."/>
            <person name="Pathiraja D."/>
            <person name="Choi I.-G."/>
            <person name="Stougaard P."/>
            <person name="Hennessy R.C."/>
        </authorList>
    </citation>
    <scope>NUCLEOTIDE SEQUENCE [LARGE SCALE GENOMIC DNA]</scope>
    <source>
        <strain evidence="4 5">S40</strain>
    </source>
</reference>
<dbReference type="Pfam" id="PF00583">
    <property type="entry name" value="Acetyltransf_1"/>
    <property type="match status" value="1"/>
</dbReference>
<dbReference type="PANTHER" id="PTHR10545:SF42">
    <property type="entry name" value="ACETYLTRANSFERASE"/>
    <property type="match status" value="1"/>
</dbReference>
<sequence>MSGAIKIRELETRDFAAWNLLWQGYNAFYGRQGATALPDEVTQTTWSRFFDAYEPMHALVAEDDGKLVGLTHYLLHRSTIQIQPNCYLQDLFTDEAARGKGVAKALINAVYARAESLALPRVYWNTHETNLNAIRLYDKLADRPGFVMYRKVL</sequence>
<evidence type="ECO:0000256" key="1">
    <source>
        <dbReference type="ARBA" id="ARBA00022679"/>
    </source>
</evidence>
<feature type="domain" description="N-acetyltransferase" evidence="3">
    <location>
        <begin position="5"/>
        <end position="153"/>
    </location>
</feature>
<organism evidence="4 5">
    <name type="scientific">Serratia inhibens</name>
    <dbReference type="NCBI Taxonomy" id="2338073"/>
    <lineage>
        <taxon>Bacteria</taxon>
        <taxon>Pseudomonadati</taxon>
        <taxon>Pseudomonadota</taxon>
        <taxon>Gammaproteobacteria</taxon>
        <taxon>Enterobacterales</taxon>
        <taxon>Yersiniaceae</taxon>
        <taxon>Serratia</taxon>
    </lineage>
</organism>
<accession>A0AA92X5A3</accession>
<gene>
    <name evidence="4" type="ORF">D4100_01440</name>
</gene>
<evidence type="ECO:0000256" key="2">
    <source>
        <dbReference type="ARBA" id="ARBA00023315"/>
    </source>
</evidence>